<evidence type="ECO:0000313" key="2">
    <source>
        <dbReference type="Proteomes" id="UP000214365"/>
    </source>
</evidence>
<dbReference type="GeneID" id="31008916"/>
<organism evidence="1 2">
    <name type="scientific">Talaromyces atroroseus</name>
    <dbReference type="NCBI Taxonomy" id="1441469"/>
    <lineage>
        <taxon>Eukaryota</taxon>
        <taxon>Fungi</taxon>
        <taxon>Dikarya</taxon>
        <taxon>Ascomycota</taxon>
        <taxon>Pezizomycotina</taxon>
        <taxon>Eurotiomycetes</taxon>
        <taxon>Eurotiomycetidae</taxon>
        <taxon>Eurotiales</taxon>
        <taxon>Trichocomaceae</taxon>
        <taxon>Talaromyces</taxon>
        <taxon>Talaromyces sect. Trachyspermi</taxon>
    </lineage>
</organism>
<name>A0A1Q5Q6T4_TALAT</name>
<accession>A0A1Q5Q6T4</accession>
<reference evidence="1 2" key="1">
    <citation type="submission" date="2015-06" db="EMBL/GenBank/DDBJ databases">
        <title>Talaromyces atroroseus IBT 11181 draft genome.</title>
        <authorList>
            <person name="Rasmussen K.B."/>
            <person name="Rasmussen S."/>
            <person name="Petersen B."/>
            <person name="Sicheritz-Ponten T."/>
            <person name="Mortensen U.H."/>
            <person name="Thrane U."/>
        </authorList>
    </citation>
    <scope>NUCLEOTIDE SEQUENCE [LARGE SCALE GENOMIC DNA]</scope>
    <source>
        <strain evidence="1 2">IBT 11181</strain>
    </source>
</reference>
<dbReference type="EMBL" id="LFMY01000019">
    <property type="protein sequence ID" value="OKL55555.1"/>
    <property type="molecule type" value="Genomic_DNA"/>
</dbReference>
<comment type="caution">
    <text evidence="1">The sequence shown here is derived from an EMBL/GenBank/DDBJ whole genome shotgun (WGS) entry which is preliminary data.</text>
</comment>
<dbReference type="RefSeq" id="XP_020115676.1">
    <property type="nucleotide sequence ID" value="XM_020264144.1"/>
</dbReference>
<keyword evidence="2" id="KW-1185">Reference proteome</keyword>
<dbReference type="OrthoDB" id="3757973at2759"/>
<sequence>MLGKVPREIWDNIFAFRQPIPSLVSSERSKHRKLWNSIFKSDEWIQEITRLQGNPLLFGPMLDKAGEKNIYVTIHCGGGVTDPNYRWELFLECLHRPYKYNPHTREIKLRWGITLNVSEIESPEDPFLLNDRKLLRLLSFKDTAQPTSQFSIYGTKQILNLQPCHIIGVGEPPYYSKALKNGYAVNSPDGTQVYFENRQKRFLLDFDCEPSGQIIRMTFRK</sequence>
<evidence type="ECO:0000313" key="1">
    <source>
        <dbReference type="EMBL" id="OKL55555.1"/>
    </source>
</evidence>
<gene>
    <name evidence="1" type="ORF">UA08_09160</name>
</gene>
<protein>
    <submittedName>
        <fullName evidence="1">Uncharacterized protein</fullName>
    </submittedName>
</protein>
<proteinExistence type="predicted"/>
<dbReference type="AlphaFoldDB" id="A0A1Q5Q6T4"/>
<dbReference type="Proteomes" id="UP000214365">
    <property type="component" value="Unassembled WGS sequence"/>
</dbReference>